<dbReference type="Proteomes" id="UP000053766">
    <property type="component" value="Unassembled WGS sequence"/>
</dbReference>
<dbReference type="OrthoDB" id="5862630at2759"/>
<accession>A0A0D8Y2M9</accession>
<keyword evidence="3" id="KW-1185">Reference proteome</keyword>
<proteinExistence type="predicted"/>
<evidence type="ECO:0000313" key="2">
    <source>
        <dbReference type="EMBL" id="KJH48826.1"/>
    </source>
</evidence>
<dbReference type="InterPro" id="IPR009543">
    <property type="entry name" value="VPS13_VAB"/>
</dbReference>
<reference evidence="2 3" key="1">
    <citation type="submission" date="2013-11" db="EMBL/GenBank/DDBJ databases">
        <title>Draft genome of the bovine lungworm Dictyocaulus viviparus.</title>
        <authorList>
            <person name="Mitreva M."/>
        </authorList>
    </citation>
    <scope>NUCLEOTIDE SEQUENCE [LARGE SCALE GENOMIC DNA]</scope>
    <source>
        <strain evidence="2 3">HannoverDv2000</strain>
    </source>
</reference>
<dbReference type="Pfam" id="PF25036">
    <property type="entry name" value="VPS13_VAB"/>
    <property type="match status" value="1"/>
</dbReference>
<dbReference type="AlphaFoldDB" id="A0A0D8Y2M9"/>
<evidence type="ECO:0000259" key="1">
    <source>
        <dbReference type="Pfam" id="PF25036"/>
    </source>
</evidence>
<evidence type="ECO:0000313" key="3">
    <source>
        <dbReference type="Proteomes" id="UP000053766"/>
    </source>
</evidence>
<feature type="domain" description="Vacuolar protein sorting-associated protein 13 VPS13 adaptor binding" evidence="1">
    <location>
        <begin position="17"/>
        <end position="94"/>
    </location>
</feature>
<gene>
    <name evidence="2" type="ORF">DICVIV_05016</name>
</gene>
<name>A0A0D8Y2M9_DICVI</name>
<sequence length="147" mass="16260">MKLDVLKILKVGLIIARLRDANGRPLDMYGNVQLGIGESILFSLWVPYWIVNKSGIPLILKQEAANTEAAGQMVEHEFAKDKHPLMFSFADDGCPKQLQSGMFNTVQVGMLIRNGVKFCASSISAMLGPNAVIFITDQELHVQHDFS</sequence>
<organism evidence="2 3">
    <name type="scientific">Dictyocaulus viviparus</name>
    <name type="common">Bovine lungworm</name>
    <dbReference type="NCBI Taxonomy" id="29172"/>
    <lineage>
        <taxon>Eukaryota</taxon>
        <taxon>Metazoa</taxon>
        <taxon>Ecdysozoa</taxon>
        <taxon>Nematoda</taxon>
        <taxon>Chromadorea</taxon>
        <taxon>Rhabditida</taxon>
        <taxon>Rhabditina</taxon>
        <taxon>Rhabditomorpha</taxon>
        <taxon>Strongyloidea</taxon>
        <taxon>Metastrongylidae</taxon>
        <taxon>Dictyocaulus</taxon>
    </lineage>
</organism>
<protein>
    <recommendedName>
        <fullName evidence="1">Vacuolar protein sorting-associated protein 13 VPS13 adaptor binding domain-containing protein</fullName>
    </recommendedName>
</protein>
<dbReference type="EMBL" id="KN716254">
    <property type="protein sequence ID" value="KJH48826.1"/>
    <property type="molecule type" value="Genomic_DNA"/>
</dbReference>
<reference evidence="3" key="2">
    <citation type="journal article" date="2016" name="Sci. Rep.">
        <title>Dictyocaulus viviparus genome, variome and transcriptome elucidate lungworm biology and support future intervention.</title>
        <authorList>
            <person name="McNulty S.N."/>
            <person name="Strube C."/>
            <person name="Rosa B.A."/>
            <person name="Martin J.C."/>
            <person name="Tyagi R."/>
            <person name="Choi Y.J."/>
            <person name="Wang Q."/>
            <person name="Hallsworth Pepin K."/>
            <person name="Zhang X."/>
            <person name="Ozersky P."/>
            <person name="Wilson R.K."/>
            <person name="Sternberg P.W."/>
            <person name="Gasser R.B."/>
            <person name="Mitreva M."/>
        </authorList>
    </citation>
    <scope>NUCLEOTIDE SEQUENCE [LARGE SCALE GENOMIC DNA]</scope>
    <source>
        <strain evidence="3">HannoverDv2000</strain>
    </source>
</reference>